<organism evidence="3 4">
    <name type="scientific">Gelidibacter pelagius</name>
    <dbReference type="NCBI Taxonomy" id="2819985"/>
    <lineage>
        <taxon>Bacteria</taxon>
        <taxon>Pseudomonadati</taxon>
        <taxon>Bacteroidota</taxon>
        <taxon>Flavobacteriia</taxon>
        <taxon>Flavobacteriales</taxon>
        <taxon>Flavobacteriaceae</taxon>
        <taxon>Gelidibacter</taxon>
    </lineage>
</organism>
<feature type="domain" description="DUF4412" evidence="2">
    <location>
        <begin position="40"/>
        <end position="199"/>
    </location>
</feature>
<keyword evidence="4" id="KW-1185">Reference proteome</keyword>
<protein>
    <submittedName>
        <fullName evidence="3">DUF4412 domain-containing protein</fullName>
    </submittedName>
</protein>
<sequence>MKNTLYRVAFCFIFLFSSSLVLSQNGSKELKDAYDFDYIYKLKMTNKKDDIQFDYYLKKDAGYFGFDISEMTKGQEGMKMFTIMDNDSGTTGMFMDMMGKKIVQKSKIKLSDFDSDKNAPDYTLTEIGSKTILGYNCQGFIMENKDSKITVYITDEAPVSFSKMGDNSKTKMPKGFNPVWMEKYAENGLMMEMQYIDKKKSKNNMTMLCVGLEKTDFSIQASDYGSMLGALGN</sequence>
<gene>
    <name evidence="3" type="ORF">J4051_13300</name>
</gene>
<feature type="chain" id="PRO_5045756777" evidence="1">
    <location>
        <begin position="24"/>
        <end position="233"/>
    </location>
</feature>
<reference evidence="3 4" key="1">
    <citation type="submission" date="2021-03" db="EMBL/GenBank/DDBJ databases">
        <title>Gelidibacter sp. nov., isolated from costal sediment.</title>
        <authorList>
            <person name="Lun K.-Y."/>
        </authorList>
    </citation>
    <scope>NUCLEOTIDE SEQUENCE [LARGE SCALE GENOMIC DNA]</scope>
    <source>
        <strain evidence="3 4">DF109</strain>
    </source>
</reference>
<proteinExistence type="predicted"/>
<comment type="caution">
    <text evidence="3">The sequence shown here is derived from an EMBL/GenBank/DDBJ whole genome shotgun (WGS) entry which is preliminary data.</text>
</comment>
<feature type="signal peptide" evidence="1">
    <location>
        <begin position="1"/>
        <end position="23"/>
    </location>
</feature>
<dbReference type="Proteomes" id="UP000681315">
    <property type="component" value="Unassembled WGS sequence"/>
</dbReference>
<dbReference type="Pfam" id="PF14371">
    <property type="entry name" value="DUF4412"/>
    <property type="match status" value="1"/>
</dbReference>
<evidence type="ECO:0000313" key="3">
    <source>
        <dbReference type="EMBL" id="MBO3099252.1"/>
    </source>
</evidence>
<name>A0ABS3SU89_9FLAO</name>
<accession>A0ABS3SU89</accession>
<evidence type="ECO:0000259" key="2">
    <source>
        <dbReference type="Pfam" id="PF14371"/>
    </source>
</evidence>
<dbReference type="RefSeq" id="WP_208234367.1">
    <property type="nucleotide sequence ID" value="NZ_JAGEVG010000015.1"/>
</dbReference>
<keyword evidence="1" id="KW-0732">Signal</keyword>
<evidence type="ECO:0000313" key="4">
    <source>
        <dbReference type="Proteomes" id="UP000681315"/>
    </source>
</evidence>
<evidence type="ECO:0000256" key="1">
    <source>
        <dbReference type="SAM" id="SignalP"/>
    </source>
</evidence>
<dbReference type="EMBL" id="JAGEVG010000015">
    <property type="protein sequence ID" value="MBO3099252.1"/>
    <property type="molecule type" value="Genomic_DNA"/>
</dbReference>
<dbReference type="InterPro" id="IPR025524">
    <property type="entry name" value="DUF4412"/>
</dbReference>